<dbReference type="GO" id="GO:0030018">
    <property type="term" value="C:Z disc"/>
    <property type="evidence" value="ECO:0007669"/>
    <property type="project" value="TreeGrafter"/>
</dbReference>
<organism evidence="3 4">
    <name type="scientific">Allacma fusca</name>
    <dbReference type="NCBI Taxonomy" id="39272"/>
    <lineage>
        <taxon>Eukaryota</taxon>
        <taxon>Metazoa</taxon>
        <taxon>Ecdysozoa</taxon>
        <taxon>Arthropoda</taxon>
        <taxon>Hexapoda</taxon>
        <taxon>Collembola</taxon>
        <taxon>Symphypleona</taxon>
        <taxon>Sminthuridae</taxon>
        <taxon>Allacma</taxon>
    </lineage>
</organism>
<feature type="non-terminal residue" evidence="3">
    <location>
        <position position="1"/>
    </location>
</feature>
<feature type="compositionally biased region" description="Polar residues" evidence="1">
    <location>
        <begin position="12"/>
        <end position="27"/>
    </location>
</feature>
<reference evidence="3" key="1">
    <citation type="submission" date="2021-06" db="EMBL/GenBank/DDBJ databases">
        <authorList>
            <person name="Hodson N. C."/>
            <person name="Mongue J. A."/>
            <person name="Jaron S. K."/>
        </authorList>
    </citation>
    <scope>NUCLEOTIDE SEQUENCE</scope>
</reference>
<dbReference type="InterPro" id="IPR000699">
    <property type="entry name" value="RIH_dom"/>
</dbReference>
<dbReference type="PANTHER" id="PTHR46399:SF8">
    <property type="entry name" value="B30.2_SPRY DOMAIN-CONTAINING PROTEIN"/>
    <property type="match status" value="1"/>
</dbReference>
<dbReference type="GO" id="GO:0005790">
    <property type="term" value="C:smooth endoplasmic reticulum"/>
    <property type="evidence" value="ECO:0007669"/>
    <property type="project" value="TreeGrafter"/>
</dbReference>
<feature type="domain" description="RIH" evidence="2">
    <location>
        <begin position="2"/>
        <end position="184"/>
    </location>
</feature>
<dbReference type="GO" id="GO:0033017">
    <property type="term" value="C:sarcoplasmic reticulum membrane"/>
    <property type="evidence" value="ECO:0007669"/>
    <property type="project" value="TreeGrafter"/>
</dbReference>
<evidence type="ECO:0000256" key="1">
    <source>
        <dbReference type="SAM" id="MobiDB-lite"/>
    </source>
</evidence>
<dbReference type="GO" id="GO:0042383">
    <property type="term" value="C:sarcolemma"/>
    <property type="evidence" value="ECO:0007669"/>
    <property type="project" value="TreeGrafter"/>
</dbReference>
<dbReference type="EMBL" id="CAJVCH010245537">
    <property type="protein sequence ID" value="CAG7733238.1"/>
    <property type="molecule type" value="Genomic_DNA"/>
</dbReference>
<accession>A0A8J2K4J8</accession>
<proteinExistence type="predicted"/>
<name>A0A8J2K4J8_9HEXA</name>
<gene>
    <name evidence="3" type="ORF">AFUS01_LOCUS21692</name>
</gene>
<dbReference type="Pfam" id="PF01365">
    <property type="entry name" value="RYDR_ITPR"/>
    <property type="match status" value="1"/>
</dbReference>
<dbReference type="Proteomes" id="UP000708208">
    <property type="component" value="Unassembled WGS sequence"/>
</dbReference>
<protein>
    <recommendedName>
        <fullName evidence="2">RIH domain-containing protein</fullName>
    </recommendedName>
</protein>
<feature type="region of interest" description="Disordered" evidence="1">
    <location>
        <begin position="8"/>
        <end position="36"/>
    </location>
</feature>
<dbReference type="InterPro" id="IPR015925">
    <property type="entry name" value="Ryanodine_IP3_receptor"/>
</dbReference>
<dbReference type="GO" id="GO:0014808">
    <property type="term" value="P:release of sequestered calcium ion into cytosol by sarcoplasmic reticulum"/>
    <property type="evidence" value="ECO:0007669"/>
    <property type="project" value="TreeGrafter"/>
</dbReference>
<evidence type="ECO:0000313" key="3">
    <source>
        <dbReference type="EMBL" id="CAG7733238.1"/>
    </source>
</evidence>
<comment type="caution">
    <text evidence="3">The sequence shown here is derived from an EMBL/GenBank/DDBJ whole genome shotgun (WGS) entry which is preliminary data.</text>
</comment>
<keyword evidence="4" id="KW-1185">Reference proteome</keyword>
<evidence type="ECO:0000313" key="4">
    <source>
        <dbReference type="Proteomes" id="UP000708208"/>
    </source>
</evidence>
<dbReference type="AlphaFoldDB" id="A0A8J2K4J8"/>
<dbReference type="PANTHER" id="PTHR46399">
    <property type="entry name" value="B30.2/SPRY DOMAIN-CONTAINING PROTEIN"/>
    <property type="match status" value="1"/>
</dbReference>
<dbReference type="GO" id="GO:0006941">
    <property type="term" value="P:striated muscle contraction"/>
    <property type="evidence" value="ECO:0007669"/>
    <property type="project" value="TreeGrafter"/>
</dbReference>
<dbReference type="OrthoDB" id="7352197at2759"/>
<evidence type="ECO:0000259" key="2">
    <source>
        <dbReference type="Pfam" id="PF01365"/>
    </source>
</evidence>
<sequence length="383" mass="42447">MALMMNTLGRAQAQSDAQEKSQASSPEGEQAPKEKDTSHEMVVACCRFLCYFCRTSRQNQKAMFEHLSFLLEHSNILLSRPSLRGSTPLDVAYSSLMDNTELALALREHLLEKIAVYLSRCGLQSNTELVEKGYPDLGWDPVEGERYLDFLRFCVWVSGESVEENANLVIRLLIRRPECLGPALRGEGEGLLRAIIDANKMSDRIAARNAQVDVEGVSGLNVDHPLPEGEEDEDYIDTGAAILSFYCTLVDVLGRCAPDTKIIAQGKNDSLRARAILRSLVPLEDLTGALSLRFSLQSFTIPGEGPKSDMPPGLVPNHKQSIVLFLERVYGIEDRDLFFKLLEEAFLPDLRAATMLDRLDGGDSDMGLALNRYIGNSILPLLI</sequence>
<dbReference type="GO" id="GO:0005219">
    <property type="term" value="F:ryanodine-sensitive calcium-release channel activity"/>
    <property type="evidence" value="ECO:0007669"/>
    <property type="project" value="TreeGrafter"/>
</dbReference>
<dbReference type="GO" id="GO:0034704">
    <property type="term" value="C:calcium channel complex"/>
    <property type="evidence" value="ECO:0007669"/>
    <property type="project" value="TreeGrafter"/>
</dbReference>